<gene>
    <name evidence="1" type="ORF">H5410_046033</name>
</gene>
<name>A0A9J5XDB9_SOLCO</name>
<comment type="caution">
    <text evidence="1">The sequence shown here is derived from an EMBL/GenBank/DDBJ whole genome shotgun (WGS) entry which is preliminary data.</text>
</comment>
<evidence type="ECO:0000313" key="1">
    <source>
        <dbReference type="EMBL" id="KAG5585599.1"/>
    </source>
</evidence>
<protein>
    <submittedName>
        <fullName evidence="1">Uncharacterized protein</fullName>
    </submittedName>
</protein>
<keyword evidence="2" id="KW-1185">Reference proteome</keyword>
<dbReference type="Proteomes" id="UP000824120">
    <property type="component" value="Chromosome 9"/>
</dbReference>
<proteinExistence type="predicted"/>
<sequence length="62" mass="6989">MEGSPVMGRGGDIPFLMDNIVAWKKNETTRLREIWRRLDRSTRGRGCRDLVLAALAAVVYGI</sequence>
<dbReference type="AlphaFoldDB" id="A0A9J5XDB9"/>
<dbReference type="EMBL" id="JACXVP010000009">
    <property type="protein sequence ID" value="KAG5585599.1"/>
    <property type="molecule type" value="Genomic_DNA"/>
</dbReference>
<reference evidence="1 2" key="1">
    <citation type="submission" date="2020-09" db="EMBL/GenBank/DDBJ databases">
        <title>De no assembly of potato wild relative species, Solanum commersonii.</title>
        <authorList>
            <person name="Cho K."/>
        </authorList>
    </citation>
    <scope>NUCLEOTIDE SEQUENCE [LARGE SCALE GENOMIC DNA]</scope>
    <source>
        <strain evidence="1">LZ3.2</strain>
        <tissue evidence="1">Leaf</tissue>
    </source>
</reference>
<evidence type="ECO:0000313" key="2">
    <source>
        <dbReference type="Proteomes" id="UP000824120"/>
    </source>
</evidence>
<accession>A0A9J5XDB9</accession>
<organism evidence="1 2">
    <name type="scientific">Solanum commersonii</name>
    <name type="common">Commerson's wild potato</name>
    <name type="synonym">Commerson's nightshade</name>
    <dbReference type="NCBI Taxonomy" id="4109"/>
    <lineage>
        <taxon>Eukaryota</taxon>
        <taxon>Viridiplantae</taxon>
        <taxon>Streptophyta</taxon>
        <taxon>Embryophyta</taxon>
        <taxon>Tracheophyta</taxon>
        <taxon>Spermatophyta</taxon>
        <taxon>Magnoliopsida</taxon>
        <taxon>eudicotyledons</taxon>
        <taxon>Gunneridae</taxon>
        <taxon>Pentapetalae</taxon>
        <taxon>asterids</taxon>
        <taxon>lamiids</taxon>
        <taxon>Solanales</taxon>
        <taxon>Solanaceae</taxon>
        <taxon>Solanoideae</taxon>
        <taxon>Solaneae</taxon>
        <taxon>Solanum</taxon>
    </lineage>
</organism>